<feature type="compositionally biased region" description="Gly residues" evidence="13">
    <location>
        <begin position="120"/>
        <end position="130"/>
    </location>
</feature>
<dbReference type="Proteomes" id="UP000069940">
    <property type="component" value="Unassembled WGS sequence"/>
</dbReference>
<evidence type="ECO:0000256" key="2">
    <source>
        <dbReference type="ARBA" id="ARBA00022490"/>
    </source>
</evidence>
<feature type="compositionally biased region" description="Basic and acidic residues" evidence="13">
    <location>
        <begin position="43"/>
        <end position="52"/>
    </location>
</feature>
<reference evidence="15" key="1">
    <citation type="journal article" date="2015" name="Proc. Natl. Acad. Sci. U.S.A.">
        <title>Genome sequence of the Asian Tiger mosquito, Aedes albopictus, reveals insights into its biology, genetics, and evolution.</title>
        <authorList>
            <person name="Chen X.G."/>
            <person name="Jiang X."/>
            <person name="Gu J."/>
            <person name="Xu M."/>
            <person name="Wu Y."/>
            <person name="Deng Y."/>
            <person name="Zhang C."/>
            <person name="Bonizzoni M."/>
            <person name="Dermauw W."/>
            <person name="Vontas J."/>
            <person name="Armbruster P."/>
            <person name="Huang X."/>
            <person name="Yang Y."/>
            <person name="Zhang H."/>
            <person name="He W."/>
            <person name="Peng H."/>
            <person name="Liu Y."/>
            <person name="Wu K."/>
            <person name="Chen J."/>
            <person name="Lirakis M."/>
            <person name="Topalis P."/>
            <person name="Van Leeuwen T."/>
            <person name="Hall A.B."/>
            <person name="Jiang X."/>
            <person name="Thorpe C."/>
            <person name="Mueller R.L."/>
            <person name="Sun C."/>
            <person name="Waterhouse R.M."/>
            <person name="Yan G."/>
            <person name="Tu Z.J."/>
            <person name="Fang X."/>
            <person name="James A.A."/>
        </authorList>
    </citation>
    <scope>NUCLEOTIDE SEQUENCE [LARGE SCALE GENOMIC DNA]</scope>
    <source>
        <strain evidence="15">Foshan</strain>
    </source>
</reference>
<keyword evidence="6" id="KW-0969">Cilium</keyword>
<dbReference type="InterPro" id="IPR001680">
    <property type="entry name" value="WD40_rpt"/>
</dbReference>
<evidence type="ECO:0000256" key="1">
    <source>
        <dbReference type="ARBA" id="ARBA00004611"/>
    </source>
</evidence>
<feature type="region of interest" description="Disordered" evidence="13">
    <location>
        <begin position="160"/>
        <end position="184"/>
    </location>
</feature>
<dbReference type="GeneID" id="115255812"/>
<dbReference type="InterPro" id="IPR050687">
    <property type="entry name" value="Dynein_IC"/>
</dbReference>
<dbReference type="PANTHER" id="PTHR12442:SF12">
    <property type="entry name" value="DYNEIN AXONEMAL INTERMEDIATE CHAIN 4"/>
    <property type="match status" value="1"/>
</dbReference>
<dbReference type="SMART" id="SM00320">
    <property type="entry name" value="WD40"/>
    <property type="match status" value="4"/>
</dbReference>
<dbReference type="RefSeq" id="XP_029709854.1">
    <property type="nucleotide sequence ID" value="XM_029853994.2"/>
</dbReference>
<dbReference type="Pfam" id="PF00400">
    <property type="entry name" value="WD40"/>
    <property type="match status" value="1"/>
</dbReference>
<feature type="repeat" description="WD" evidence="12">
    <location>
        <begin position="462"/>
        <end position="497"/>
    </location>
</feature>
<keyword evidence="8" id="KW-0966">Cell projection</keyword>
<comment type="subcellular location">
    <subcellularLocation>
        <location evidence="1">Cytoplasm</location>
        <location evidence="1">Cytoskeleton</location>
        <location evidence="1">Flagellum axoneme</location>
    </subcellularLocation>
    <subcellularLocation>
        <location evidence="9">Dynein axonemal particle</location>
    </subcellularLocation>
</comment>
<evidence type="ECO:0000256" key="7">
    <source>
        <dbReference type="ARBA" id="ARBA00023212"/>
    </source>
</evidence>
<sequence>MKSSRTSLKKKESSKIEQISTQLASLVSIHWDPEALQSEILLEDERTSDRKSVTFQQQHPSKPSADPSPFTLELRELLSCRAQQEVVIDEIDYTPRGLAPTRYGKDKYSWDQLQSRWSPDGGGGGGGGGGDDGDQDQKQTEDKAEVCSILSLDWSEAEFGKQVKSVSEPEGTKTTTTKMEEPAQAPDKVEAFDLDQEPDFSGVIDRRSPSLEKDAKTYHVKILLTETDNIILYESASHTVARDSDEAAAVLEQNAYYDNKKKNRRTAMAAAEAQTPEMLLKSRGVNTERIRRQEVASFVSNYDMYDTYNDLERHTKEIDLAEASSKIEITTYSREGMEDIDDMLNKSENFHLSSMILERLLAGNVYREKQKRFRNMYMPDPLDVDAKYLYRLETLWTYKTVETSGKAVGSASWCPANGDIVAIAYGIYRFTKFDDRSSGYVCVWSIKNPVNPERRYQFSVPVTAVAFSKKTPQLLAVGLYDGSVQIWDIMDNSQRPVGVSERKSSPGFEPIWDIEWIESDDDKDEILTASQDGTIMKYTLNIGHYLIGYTQLRLDRVECETEGIEVEKKKDGIDADRHPQALSLKIHPVRKDIYFIGTDEGCVHRCSINYSYQHSGVSRMHSGGVFGIEYSPWSPKVFLTCGGDWCIRIWIEDINEPILTLSTGFGPIQAAHWSPVNSTIIISVTQDSVQLWDLKRRMLKPASFTTFGDSTTALTVVKFTNCGRSALVGDSEGRTYICALEDMPFPPHFQYKELQSALYKNLICKPELLKLVKRCGYLGY</sequence>
<dbReference type="EnsemblMetazoa" id="AALFPA23_004441.R5436">
    <property type="protein sequence ID" value="AALFPA23_004441.P5436"/>
    <property type="gene ID" value="AALFPA23_004441"/>
</dbReference>
<keyword evidence="2" id="KW-0963">Cytoplasm</keyword>
<keyword evidence="3 12" id="KW-0853">WD repeat</keyword>
<accession>A0ABM1Y056</accession>
<protein>
    <recommendedName>
        <fullName evidence="10">Dynein axonemal intermediate chain 4</fullName>
    </recommendedName>
    <alternativeName>
        <fullName evidence="11">WD repeat-containing protein 78</fullName>
    </alternativeName>
</protein>
<name>A0ABM1Y056_AEDAL</name>
<evidence type="ECO:0000313" key="14">
    <source>
        <dbReference type="EnsemblMetazoa" id="AALFPA23_004441.P5436"/>
    </source>
</evidence>
<keyword evidence="15" id="KW-1185">Reference proteome</keyword>
<evidence type="ECO:0000256" key="9">
    <source>
        <dbReference type="ARBA" id="ARBA00024190"/>
    </source>
</evidence>
<organism evidence="14 15">
    <name type="scientific">Aedes albopictus</name>
    <name type="common">Asian tiger mosquito</name>
    <name type="synonym">Stegomyia albopicta</name>
    <dbReference type="NCBI Taxonomy" id="7160"/>
    <lineage>
        <taxon>Eukaryota</taxon>
        <taxon>Metazoa</taxon>
        <taxon>Ecdysozoa</taxon>
        <taxon>Arthropoda</taxon>
        <taxon>Hexapoda</taxon>
        <taxon>Insecta</taxon>
        <taxon>Pterygota</taxon>
        <taxon>Neoptera</taxon>
        <taxon>Endopterygota</taxon>
        <taxon>Diptera</taxon>
        <taxon>Nematocera</taxon>
        <taxon>Culicoidea</taxon>
        <taxon>Culicidae</taxon>
        <taxon>Culicinae</taxon>
        <taxon>Aedini</taxon>
        <taxon>Aedes</taxon>
        <taxon>Stegomyia</taxon>
    </lineage>
</organism>
<feature type="region of interest" description="Disordered" evidence="13">
    <location>
        <begin position="113"/>
        <end position="144"/>
    </location>
</feature>
<keyword evidence="5" id="KW-0282">Flagellum</keyword>
<feature type="region of interest" description="Disordered" evidence="13">
    <location>
        <begin position="42"/>
        <end position="69"/>
    </location>
</feature>
<dbReference type="SUPFAM" id="SSF50978">
    <property type="entry name" value="WD40 repeat-like"/>
    <property type="match status" value="1"/>
</dbReference>
<keyword evidence="4" id="KW-0677">Repeat</keyword>
<evidence type="ECO:0000256" key="13">
    <source>
        <dbReference type="SAM" id="MobiDB-lite"/>
    </source>
</evidence>
<evidence type="ECO:0000256" key="3">
    <source>
        <dbReference type="ARBA" id="ARBA00022574"/>
    </source>
</evidence>
<feature type="compositionally biased region" description="Basic and acidic residues" evidence="13">
    <location>
        <begin position="135"/>
        <end position="144"/>
    </location>
</feature>
<proteinExistence type="predicted"/>
<dbReference type="InterPro" id="IPR036322">
    <property type="entry name" value="WD40_repeat_dom_sf"/>
</dbReference>
<dbReference type="PANTHER" id="PTHR12442">
    <property type="entry name" value="DYNEIN INTERMEDIATE CHAIN"/>
    <property type="match status" value="1"/>
</dbReference>
<reference evidence="14" key="2">
    <citation type="submission" date="2025-05" db="UniProtKB">
        <authorList>
            <consortium name="EnsemblMetazoa"/>
        </authorList>
    </citation>
    <scope>IDENTIFICATION</scope>
    <source>
        <strain evidence="14">Foshan</strain>
    </source>
</reference>
<evidence type="ECO:0000256" key="8">
    <source>
        <dbReference type="ARBA" id="ARBA00023273"/>
    </source>
</evidence>
<evidence type="ECO:0000256" key="4">
    <source>
        <dbReference type="ARBA" id="ARBA00022737"/>
    </source>
</evidence>
<keyword evidence="7" id="KW-0206">Cytoskeleton</keyword>
<evidence type="ECO:0000256" key="10">
    <source>
        <dbReference type="ARBA" id="ARBA00040002"/>
    </source>
</evidence>
<evidence type="ECO:0000256" key="6">
    <source>
        <dbReference type="ARBA" id="ARBA00023069"/>
    </source>
</evidence>
<dbReference type="InterPro" id="IPR015943">
    <property type="entry name" value="WD40/YVTN_repeat-like_dom_sf"/>
</dbReference>
<evidence type="ECO:0000313" key="15">
    <source>
        <dbReference type="Proteomes" id="UP000069940"/>
    </source>
</evidence>
<evidence type="ECO:0000256" key="11">
    <source>
        <dbReference type="ARBA" id="ARBA00041557"/>
    </source>
</evidence>
<evidence type="ECO:0000256" key="5">
    <source>
        <dbReference type="ARBA" id="ARBA00022846"/>
    </source>
</evidence>
<dbReference type="PROSITE" id="PS50082">
    <property type="entry name" value="WD_REPEATS_2"/>
    <property type="match status" value="1"/>
</dbReference>
<evidence type="ECO:0000256" key="12">
    <source>
        <dbReference type="PROSITE-ProRule" id="PRU00221"/>
    </source>
</evidence>
<dbReference type="Gene3D" id="2.130.10.10">
    <property type="entry name" value="YVTN repeat-like/Quinoprotein amine dehydrogenase"/>
    <property type="match status" value="2"/>
</dbReference>